<dbReference type="CDD" id="cd04275">
    <property type="entry name" value="ZnMc_pappalysin_like"/>
    <property type="match status" value="1"/>
</dbReference>
<name>A0ABQ8FU42_9PEZI</name>
<accession>A0ABQ8FU42</accession>
<evidence type="ECO:0000256" key="2">
    <source>
        <dbReference type="ARBA" id="ARBA00022670"/>
    </source>
</evidence>
<keyword evidence="7 11" id="KW-0482">Metalloprotease</keyword>
<gene>
    <name evidence="11" type="ORF">B0J12DRAFT_685061</name>
</gene>
<keyword evidence="12" id="KW-1185">Reference proteome</keyword>
<evidence type="ECO:0000256" key="5">
    <source>
        <dbReference type="ARBA" id="ARBA00022801"/>
    </source>
</evidence>
<dbReference type="Pfam" id="PF05572">
    <property type="entry name" value="Peptidase_M43"/>
    <property type="match status" value="1"/>
</dbReference>
<dbReference type="InterPro" id="IPR024079">
    <property type="entry name" value="MetalloPept_cat_dom_sf"/>
</dbReference>
<keyword evidence="5" id="KW-0378">Hydrolase</keyword>
<proteinExistence type="inferred from homology"/>
<dbReference type="PANTHER" id="PTHR47466">
    <property type="match status" value="1"/>
</dbReference>
<evidence type="ECO:0000256" key="6">
    <source>
        <dbReference type="ARBA" id="ARBA00022833"/>
    </source>
</evidence>
<evidence type="ECO:0000313" key="11">
    <source>
        <dbReference type="EMBL" id="KAH7026916.1"/>
    </source>
</evidence>
<evidence type="ECO:0000313" key="12">
    <source>
        <dbReference type="Proteomes" id="UP000774617"/>
    </source>
</evidence>
<feature type="domain" description="Peptidase M43 pregnancy-associated plasma-A" evidence="10">
    <location>
        <begin position="190"/>
        <end position="290"/>
    </location>
</feature>
<keyword evidence="2" id="KW-0645">Protease</keyword>
<keyword evidence="8" id="KW-1015">Disulfide bond</keyword>
<dbReference type="SUPFAM" id="SSF55486">
    <property type="entry name" value="Metalloproteases ('zincins'), catalytic domain"/>
    <property type="match status" value="1"/>
</dbReference>
<comment type="caution">
    <text evidence="11">The sequence shown here is derived from an EMBL/GenBank/DDBJ whole genome shotgun (WGS) entry which is preliminary data.</text>
</comment>
<comment type="similarity">
    <text evidence="1">Belongs to the peptidase M43B family.</text>
</comment>
<keyword evidence="3" id="KW-0479">Metal-binding</keyword>
<dbReference type="Proteomes" id="UP000774617">
    <property type="component" value="Unassembled WGS sequence"/>
</dbReference>
<protein>
    <submittedName>
        <fullName evidence="11">Metalloprotease</fullName>
    </submittedName>
</protein>
<evidence type="ECO:0000259" key="10">
    <source>
        <dbReference type="Pfam" id="PF05572"/>
    </source>
</evidence>
<evidence type="ECO:0000256" key="9">
    <source>
        <dbReference type="SAM" id="SignalP"/>
    </source>
</evidence>
<evidence type="ECO:0000256" key="8">
    <source>
        <dbReference type="ARBA" id="ARBA00023157"/>
    </source>
</evidence>
<keyword evidence="4 9" id="KW-0732">Signal</keyword>
<dbReference type="EMBL" id="JAGTJR010000054">
    <property type="protein sequence ID" value="KAH7026916.1"/>
    <property type="molecule type" value="Genomic_DNA"/>
</dbReference>
<organism evidence="11 12">
    <name type="scientific">Macrophomina phaseolina</name>
    <dbReference type="NCBI Taxonomy" id="35725"/>
    <lineage>
        <taxon>Eukaryota</taxon>
        <taxon>Fungi</taxon>
        <taxon>Dikarya</taxon>
        <taxon>Ascomycota</taxon>
        <taxon>Pezizomycotina</taxon>
        <taxon>Dothideomycetes</taxon>
        <taxon>Dothideomycetes incertae sedis</taxon>
        <taxon>Botryosphaeriales</taxon>
        <taxon>Botryosphaeriaceae</taxon>
        <taxon>Macrophomina</taxon>
    </lineage>
</organism>
<evidence type="ECO:0000256" key="3">
    <source>
        <dbReference type="ARBA" id="ARBA00022723"/>
    </source>
</evidence>
<feature type="signal peptide" evidence="9">
    <location>
        <begin position="1"/>
        <end position="20"/>
    </location>
</feature>
<dbReference type="PANTHER" id="PTHR47466:SF1">
    <property type="entry name" value="METALLOPROTEASE MEP1 (AFU_ORTHOLOGUE AFUA_1G07730)-RELATED"/>
    <property type="match status" value="1"/>
</dbReference>
<evidence type="ECO:0000256" key="4">
    <source>
        <dbReference type="ARBA" id="ARBA00022729"/>
    </source>
</evidence>
<dbReference type="InterPro" id="IPR008754">
    <property type="entry name" value="Peptidase_M43"/>
</dbReference>
<keyword evidence="6" id="KW-0862">Zinc</keyword>
<feature type="chain" id="PRO_5046064575" evidence="9">
    <location>
        <begin position="21"/>
        <end position="304"/>
    </location>
</feature>
<dbReference type="Gene3D" id="3.40.390.10">
    <property type="entry name" value="Collagenase (Catalytic Domain)"/>
    <property type="match status" value="1"/>
</dbReference>
<sequence>MVTVMGGLAAVAVLVSSAAASSTGNLPRGCATEVSDELVLRSRSAISARPPTVELGARQTDSTNTTAVLPFYFHVILAENNHTTDFITDDLLARQLDILNDGFVAMGYKFDLIETTRIVNDTWFYNATQYSPIETEMKTALRKGDRKALNTYVVGFPDASDSAWASLPATLGPLDWPDGRWLIDDGVVLHNSVLLNGSNWYGWNKGKSLVHEAGHWVGLYHTFSGGCEANYDYIDDTPLEAVPESSISALGGCPIGRDSCPDDPGLDPIHNFMDYTGDDCRTEFTPGQVAFAHSQMEMYRQVYV</sequence>
<evidence type="ECO:0000256" key="7">
    <source>
        <dbReference type="ARBA" id="ARBA00023049"/>
    </source>
</evidence>
<dbReference type="GO" id="GO:0008237">
    <property type="term" value="F:metallopeptidase activity"/>
    <property type="evidence" value="ECO:0007669"/>
    <property type="project" value="UniProtKB-KW"/>
</dbReference>
<evidence type="ECO:0000256" key="1">
    <source>
        <dbReference type="ARBA" id="ARBA00008721"/>
    </source>
</evidence>
<reference evidence="11 12" key="1">
    <citation type="journal article" date="2021" name="Nat. Commun.">
        <title>Genetic determinants of endophytism in the Arabidopsis root mycobiome.</title>
        <authorList>
            <person name="Mesny F."/>
            <person name="Miyauchi S."/>
            <person name="Thiergart T."/>
            <person name="Pickel B."/>
            <person name="Atanasova L."/>
            <person name="Karlsson M."/>
            <person name="Huettel B."/>
            <person name="Barry K.W."/>
            <person name="Haridas S."/>
            <person name="Chen C."/>
            <person name="Bauer D."/>
            <person name="Andreopoulos W."/>
            <person name="Pangilinan J."/>
            <person name="LaButti K."/>
            <person name="Riley R."/>
            <person name="Lipzen A."/>
            <person name="Clum A."/>
            <person name="Drula E."/>
            <person name="Henrissat B."/>
            <person name="Kohler A."/>
            <person name="Grigoriev I.V."/>
            <person name="Martin F.M."/>
            <person name="Hacquard S."/>
        </authorList>
    </citation>
    <scope>NUCLEOTIDE SEQUENCE [LARGE SCALE GENOMIC DNA]</scope>
    <source>
        <strain evidence="11 12">MPI-SDFR-AT-0080</strain>
    </source>
</reference>